<dbReference type="eggNOG" id="COG0605">
    <property type="taxonomic scope" value="Bacteria"/>
</dbReference>
<reference evidence="8" key="2">
    <citation type="submission" date="2014-05" db="EMBL/GenBank/DDBJ databases">
        <title>Draft genome sequence of Virgibacillus massiliensis Vm-5.</title>
        <authorList>
            <person name="Khelaifia S."/>
            <person name="Croce O."/>
            <person name="Lagier J.C."/>
            <person name="Raoult D."/>
        </authorList>
    </citation>
    <scope>NUCLEOTIDE SEQUENCE [LARGE SCALE GENOMIC DNA]</scope>
    <source>
        <strain evidence="8">Vm-5</strain>
    </source>
</reference>
<reference evidence="7 8" key="1">
    <citation type="submission" date="2014-03" db="EMBL/GenBank/DDBJ databases">
        <authorList>
            <person name="Urmite Genomes U."/>
        </authorList>
    </citation>
    <scope>NUCLEOTIDE SEQUENCE [LARGE SCALE GENOMIC DNA]</scope>
    <source>
        <strain evidence="7 8">Vm-5</strain>
    </source>
</reference>
<keyword evidence="8" id="KW-1185">Reference proteome</keyword>
<dbReference type="AlphaFoldDB" id="A0A024QC19"/>
<evidence type="ECO:0000256" key="4">
    <source>
        <dbReference type="ARBA" id="ARBA00023002"/>
    </source>
</evidence>
<dbReference type="FunFam" id="3.55.40.20:FF:000004">
    <property type="entry name" value="Superoxide dismutase [Fe]"/>
    <property type="match status" value="1"/>
</dbReference>
<evidence type="ECO:0000256" key="1">
    <source>
        <dbReference type="ARBA" id="ARBA00008714"/>
    </source>
</evidence>
<dbReference type="PANTHER" id="PTHR11404">
    <property type="entry name" value="SUPEROXIDE DISMUTASE 2"/>
    <property type="match status" value="1"/>
</dbReference>
<dbReference type="STRING" id="1462526.BN990_02074"/>
<evidence type="ECO:0000259" key="5">
    <source>
        <dbReference type="Pfam" id="PF00081"/>
    </source>
</evidence>
<dbReference type="PROSITE" id="PS00088">
    <property type="entry name" value="SOD_MN"/>
    <property type="match status" value="1"/>
</dbReference>
<name>A0A024QC19_9BACI</name>
<dbReference type="InterPro" id="IPR019833">
    <property type="entry name" value="Mn/Fe_SOD_BS"/>
</dbReference>
<evidence type="ECO:0000256" key="2">
    <source>
        <dbReference type="ARBA" id="ARBA00012682"/>
    </source>
</evidence>
<feature type="domain" description="Manganese/iron superoxide dismutase N-terminal" evidence="5">
    <location>
        <begin position="91"/>
        <end position="169"/>
    </location>
</feature>
<evidence type="ECO:0000313" key="7">
    <source>
        <dbReference type="EMBL" id="CDQ39760.1"/>
    </source>
</evidence>
<dbReference type="InterPro" id="IPR019831">
    <property type="entry name" value="Mn/Fe_SOD_N"/>
</dbReference>
<sequence>MDRSVNEYLDNLIQWGNQARATIEKSEIENQEQLLSQLDNWQHDVNQLKQMQQLRSAEKLTTVHNEGERILYQIHQSQHKGSKEDSIDYGQHKLPPLPYAYNALEPYISEEIMRLHHDVHHQGYVDGLNKAEKELYGKKLNKDLIKYWLREQAFHGSGHQLHTIFWFNMTPDAAKRPSGILLQTIESDFGSWHRFKALFTATANSVEGDGWAILFWNPRNGKLGVQSFEKHQLFQIADIIPLLVLDVWEHAYYLQYKTDKKAYVDNWWNVVNWKDVANRLNKAMKVKWELY</sequence>
<dbReference type="EMBL" id="CCDP010000001">
    <property type="protein sequence ID" value="CDQ39760.1"/>
    <property type="molecule type" value="Genomic_DNA"/>
</dbReference>
<evidence type="ECO:0000313" key="8">
    <source>
        <dbReference type="Proteomes" id="UP000028875"/>
    </source>
</evidence>
<comment type="caution">
    <text evidence="7">The sequence shown here is derived from an EMBL/GenBank/DDBJ whole genome shotgun (WGS) entry which is preliminary data.</text>
</comment>
<feature type="domain" description="Manganese/iron superoxide dismutase C-terminal" evidence="6">
    <location>
        <begin position="178"/>
        <end position="279"/>
    </location>
</feature>
<dbReference type="EC" id="1.15.1.1" evidence="2"/>
<keyword evidence="3" id="KW-0479">Metal-binding</keyword>
<dbReference type="InterPro" id="IPR019832">
    <property type="entry name" value="Mn/Fe_SOD_C"/>
</dbReference>
<dbReference type="SUPFAM" id="SSF54719">
    <property type="entry name" value="Fe,Mn superoxide dismutase (SOD), C-terminal domain"/>
    <property type="match status" value="1"/>
</dbReference>
<dbReference type="PANTHER" id="PTHR11404:SF6">
    <property type="entry name" value="SUPEROXIDE DISMUTASE [MN], MITOCHONDRIAL"/>
    <property type="match status" value="1"/>
</dbReference>
<protein>
    <recommendedName>
        <fullName evidence="2">superoxide dismutase</fullName>
        <ecNumber evidence="2">1.15.1.1</ecNumber>
    </recommendedName>
</protein>
<evidence type="ECO:0000259" key="6">
    <source>
        <dbReference type="Pfam" id="PF02777"/>
    </source>
</evidence>
<dbReference type="Pfam" id="PF02777">
    <property type="entry name" value="Sod_Fe_C"/>
    <property type="match status" value="1"/>
</dbReference>
<dbReference type="InterPro" id="IPR001189">
    <property type="entry name" value="Mn/Fe_SOD"/>
</dbReference>
<dbReference type="InterPro" id="IPR036324">
    <property type="entry name" value="Mn/Fe_SOD_N_sf"/>
</dbReference>
<proteinExistence type="inferred from homology"/>
<comment type="similarity">
    <text evidence="1">Belongs to the iron/manganese superoxide dismutase family.</text>
</comment>
<dbReference type="Gene3D" id="3.55.40.20">
    <property type="entry name" value="Iron/manganese superoxide dismutase, C-terminal domain"/>
    <property type="match status" value="1"/>
</dbReference>
<dbReference type="RefSeq" id="WP_021291218.1">
    <property type="nucleotide sequence ID" value="NZ_BNER01000002.1"/>
</dbReference>
<dbReference type="Gene3D" id="1.10.287.990">
    <property type="entry name" value="Fe,Mn superoxide dismutase (SOD) domain"/>
    <property type="match status" value="1"/>
</dbReference>
<dbReference type="PRINTS" id="PR01703">
    <property type="entry name" value="MNSODISMTASE"/>
</dbReference>
<dbReference type="GO" id="GO:0046872">
    <property type="term" value="F:metal ion binding"/>
    <property type="evidence" value="ECO:0007669"/>
    <property type="project" value="UniProtKB-KW"/>
</dbReference>
<accession>A0A024QC19</accession>
<dbReference type="Proteomes" id="UP000028875">
    <property type="component" value="Unassembled WGS sequence"/>
</dbReference>
<gene>
    <name evidence="7" type="primary">sodA_2</name>
    <name evidence="7" type="ORF">BN990_02074</name>
</gene>
<dbReference type="InterPro" id="IPR036314">
    <property type="entry name" value="SOD_C_sf"/>
</dbReference>
<organism evidence="7 8">
    <name type="scientific">Virgibacillus massiliensis</name>
    <dbReference type="NCBI Taxonomy" id="1462526"/>
    <lineage>
        <taxon>Bacteria</taxon>
        <taxon>Bacillati</taxon>
        <taxon>Bacillota</taxon>
        <taxon>Bacilli</taxon>
        <taxon>Bacillales</taxon>
        <taxon>Bacillaceae</taxon>
        <taxon>Virgibacillus</taxon>
    </lineage>
</organism>
<evidence type="ECO:0000256" key="3">
    <source>
        <dbReference type="ARBA" id="ARBA00022723"/>
    </source>
</evidence>
<dbReference type="Pfam" id="PF00081">
    <property type="entry name" value="Sod_Fe_N"/>
    <property type="match status" value="1"/>
</dbReference>
<dbReference type="OrthoDB" id="9803125at2"/>
<dbReference type="InterPro" id="IPR050265">
    <property type="entry name" value="Fe/Mn_Superoxide_Dismutase"/>
</dbReference>
<keyword evidence="4" id="KW-0560">Oxidoreductase</keyword>
<dbReference type="GO" id="GO:0004784">
    <property type="term" value="F:superoxide dismutase activity"/>
    <property type="evidence" value="ECO:0007669"/>
    <property type="project" value="UniProtKB-EC"/>
</dbReference>
<dbReference type="SUPFAM" id="SSF46609">
    <property type="entry name" value="Fe,Mn superoxide dismutase (SOD), N-terminal domain"/>
    <property type="match status" value="1"/>
</dbReference>